<dbReference type="FunFam" id="1.25.40.10:FF:000158">
    <property type="entry name" value="pentatricopeptide repeat-containing protein At2g33680"/>
    <property type="match status" value="1"/>
</dbReference>
<dbReference type="Gramene" id="EFJ23770">
    <property type="protein sequence ID" value="EFJ23770"/>
    <property type="gene ID" value="SELMODRAFT_102503"/>
</dbReference>
<protein>
    <recommendedName>
        <fullName evidence="5">Pentacotripeptide-repeat region of PRORP domain-containing protein</fullName>
    </recommendedName>
</protein>
<dbReference type="InParanoid" id="D8RVG2"/>
<sequence>MLIAGYSHAGNLSLAKKFFDRIPQRNQFSWSSIIAAYAKLGHLDSALEAFHSVPDPDVFCWTAIVAAFAQKGLGDDAMELFQALILEGIELDSVAFLTILSACSHAGMLIQARYFLDRMSSDHGIAPSKSHVSCVIAMLGRAGQLLEAEGLMIDTPSSENAVEDLLPGWMALLGSSRVHSEIELGARAAARVAGLNACKGSSYVLLASVLHASA</sequence>
<evidence type="ECO:0000256" key="1">
    <source>
        <dbReference type="ARBA" id="ARBA00022737"/>
    </source>
</evidence>
<dbReference type="InterPro" id="IPR046960">
    <property type="entry name" value="PPR_At4g14850-like_plant"/>
</dbReference>
<dbReference type="AlphaFoldDB" id="D8RVG2"/>
<reference evidence="3 4" key="1">
    <citation type="journal article" date="2011" name="Science">
        <title>The Selaginella genome identifies genetic changes associated with the evolution of vascular plants.</title>
        <authorList>
            <person name="Banks J.A."/>
            <person name="Nishiyama T."/>
            <person name="Hasebe M."/>
            <person name="Bowman J.L."/>
            <person name="Gribskov M."/>
            <person name="dePamphilis C."/>
            <person name="Albert V.A."/>
            <person name="Aono N."/>
            <person name="Aoyama T."/>
            <person name="Ambrose B.A."/>
            <person name="Ashton N.W."/>
            <person name="Axtell M.J."/>
            <person name="Barker E."/>
            <person name="Barker M.S."/>
            <person name="Bennetzen J.L."/>
            <person name="Bonawitz N.D."/>
            <person name="Chapple C."/>
            <person name="Cheng C."/>
            <person name="Correa L.G."/>
            <person name="Dacre M."/>
            <person name="DeBarry J."/>
            <person name="Dreyer I."/>
            <person name="Elias M."/>
            <person name="Engstrom E.M."/>
            <person name="Estelle M."/>
            <person name="Feng L."/>
            <person name="Finet C."/>
            <person name="Floyd S.K."/>
            <person name="Frommer W.B."/>
            <person name="Fujita T."/>
            <person name="Gramzow L."/>
            <person name="Gutensohn M."/>
            <person name="Harholt J."/>
            <person name="Hattori M."/>
            <person name="Heyl A."/>
            <person name="Hirai T."/>
            <person name="Hiwatashi Y."/>
            <person name="Ishikawa M."/>
            <person name="Iwata M."/>
            <person name="Karol K.G."/>
            <person name="Koehler B."/>
            <person name="Kolukisaoglu U."/>
            <person name="Kubo M."/>
            <person name="Kurata T."/>
            <person name="Lalonde S."/>
            <person name="Li K."/>
            <person name="Li Y."/>
            <person name="Litt A."/>
            <person name="Lyons E."/>
            <person name="Manning G."/>
            <person name="Maruyama T."/>
            <person name="Michael T.P."/>
            <person name="Mikami K."/>
            <person name="Miyazaki S."/>
            <person name="Morinaga S."/>
            <person name="Murata T."/>
            <person name="Mueller-Roeber B."/>
            <person name="Nelson D.R."/>
            <person name="Obara M."/>
            <person name="Oguri Y."/>
            <person name="Olmstead R.G."/>
            <person name="Onodera N."/>
            <person name="Petersen B.L."/>
            <person name="Pils B."/>
            <person name="Prigge M."/>
            <person name="Rensing S.A."/>
            <person name="Riano-Pachon D.M."/>
            <person name="Roberts A.W."/>
            <person name="Sato Y."/>
            <person name="Scheller H.V."/>
            <person name="Schulz B."/>
            <person name="Schulz C."/>
            <person name="Shakirov E.V."/>
            <person name="Shibagaki N."/>
            <person name="Shinohara N."/>
            <person name="Shippen D.E."/>
            <person name="Soerensen I."/>
            <person name="Sotooka R."/>
            <person name="Sugimoto N."/>
            <person name="Sugita M."/>
            <person name="Sumikawa N."/>
            <person name="Tanurdzic M."/>
            <person name="Theissen G."/>
            <person name="Ulvskov P."/>
            <person name="Wakazuki S."/>
            <person name="Weng J.K."/>
            <person name="Willats W.W."/>
            <person name="Wipf D."/>
            <person name="Wolf P.G."/>
            <person name="Yang L."/>
            <person name="Zimmer A.D."/>
            <person name="Zhu Q."/>
            <person name="Mitros T."/>
            <person name="Hellsten U."/>
            <person name="Loque D."/>
            <person name="Otillar R."/>
            <person name="Salamov A."/>
            <person name="Schmutz J."/>
            <person name="Shapiro H."/>
            <person name="Lindquist E."/>
            <person name="Lucas S."/>
            <person name="Rokhsar D."/>
            <person name="Grigoriev I.V."/>
        </authorList>
    </citation>
    <scope>NUCLEOTIDE SEQUENCE [LARGE SCALE GENOMIC DNA]</scope>
</reference>
<dbReference type="Pfam" id="PF01535">
    <property type="entry name" value="PPR"/>
    <property type="match status" value="4"/>
</dbReference>
<dbReference type="STRING" id="88036.D8RVG2"/>
<keyword evidence="4" id="KW-1185">Reference proteome</keyword>
<evidence type="ECO:0008006" key="5">
    <source>
        <dbReference type="Google" id="ProtNLM"/>
    </source>
</evidence>
<dbReference type="EMBL" id="GL377591">
    <property type="protein sequence ID" value="EFJ23770.1"/>
    <property type="molecule type" value="Genomic_DNA"/>
</dbReference>
<dbReference type="GO" id="GO:0048731">
    <property type="term" value="P:system development"/>
    <property type="evidence" value="ECO:0007669"/>
    <property type="project" value="UniProtKB-ARBA"/>
</dbReference>
<dbReference type="Gene3D" id="1.25.40.10">
    <property type="entry name" value="Tetratricopeptide repeat domain"/>
    <property type="match status" value="1"/>
</dbReference>
<dbReference type="Proteomes" id="UP000001514">
    <property type="component" value="Unassembled WGS sequence"/>
</dbReference>
<accession>D8RVG2</accession>
<organism evidence="4">
    <name type="scientific">Selaginella moellendorffii</name>
    <name type="common">Spikemoss</name>
    <dbReference type="NCBI Taxonomy" id="88036"/>
    <lineage>
        <taxon>Eukaryota</taxon>
        <taxon>Viridiplantae</taxon>
        <taxon>Streptophyta</taxon>
        <taxon>Embryophyta</taxon>
        <taxon>Tracheophyta</taxon>
        <taxon>Lycopodiopsida</taxon>
        <taxon>Selaginellales</taxon>
        <taxon>Selaginellaceae</taxon>
        <taxon>Selaginella</taxon>
    </lineage>
</organism>
<dbReference type="InterPro" id="IPR002885">
    <property type="entry name" value="PPR_rpt"/>
</dbReference>
<evidence type="ECO:0000313" key="3">
    <source>
        <dbReference type="EMBL" id="EFJ23770.1"/>
    </source>
</evidence>
<name>D8RVG2_SELML</name>
<dbReference type="PROSITE" id="PS51375">
    <property type="entry name" value="PPR"/>
    <property type="match status" value="1"/>
</dbReference>
<dbReference type="PANTHER" id="PTHR47926">
    <property type="entry name" value="PENTATRICOPEPTIDE REPEAT-CONTAINING PROTEIN"/>
    <property type="match status" value="1"/>
</dbReference>
<dbReference type="NCBIfam" id="TIGR00756">
    <property type="entry name" value="PPR"/>
    <property type="match status" value="2"/>
</dbReference>
<dbReference type="GO" id="GO:0003723">
    <property type="term" value="F:RNA binding"/>
    <property type="evidence" value="ECO:0007669"/>
    <property type="project" value="InterPro"/>
</dbReference>
<dbReference type="PANTHER" id="PTHR47926:SF533">
    <property type="entry name" value="DYW DOMAIN-CONTAINING PROTEIN"/>
    <property type="match status" value="1"/>
</dbReference>
<dbReference type="HOGENOM" id="CLU_002706_0_0_1"/>
<dbReference type="KEGG" id="smo:SELMODRAFT_102503"/>
<feature type="repeat" description="PPR" evidence="2">
    <location>
        <begin position="57"/>
        <end position="91"/>
    </location>
</feature>
<proteinExistence type="predicted"/>
<gene>
    <name evidence="3" type="ORF">SELMODRAFT_102503</name>
</gene>
<keyword evidence="1" id="KW-0677">Repeat</keyword>
<dbReference type="eggNOG" id="KOG4197">
    <property type="taxonomic scope" value="Eukaryota"/>
</dbReference>
<evidence type="ECO:0000313" key="4">
    <source>
        <dbReference type="Proteomes" id="UP000001514"/>
    </source>
</evidence>
<dbReference type="InterPro" id="IPR011990">
    <property type="entry name" value="TPR-like_helical_dom_sf"/>
</dbReference>
<evidence type="ECO:0000256" key="2">
    <source>
        <dbReference type="PROSITE-ProRule" id="PRU00708"/>
    </source>
</evidence>
<dbReference type="GO" id="GO:0009451">
    <property type="term" value="P:RNA modification"/>
    <property type="evidence" value="ECO:0007669"/>
    <property type="project" value="InterPro"/>
</dbReference>